<reference evidence="1 2" key="1">
    <citation type="submission" date="2016-03" db="EMBL/GenBank/DDBJ databases">
        <title>Cyphomyrmex costatus WGS genome.</title>
        <authorList>
            <person name="Nygaard S."/>
            <person name="Hu H."/>
            <person name="Boomsma J."/>
            <person name="Zhang G."/>
        </authorList>
    </citation>
    <scope>NUCLEOTIDE SEQUENCE [LARGE SCALE GENOMIC DNA]</scope>
    <source>
        <strain evidence="1">MS0001</strain>
        <tissue evidence="1">Whole body</tissue>
    </source>
</reference>
<protein>
    <submittedName>
        <fullName evidence="1">Uncharacterized protein</fullName>
    </submittedName>
</protein>
<organism evidence="1 2">
    <name type="scientific">Cyphomyrmex costatus</name>
    <dbReference type="NCBI Taxonomy" id="456900"/>
    <lineage>
        <taxon>Eukaryota</taxon>
        <taxon>Metazoa</taxon>
        <taxon>Ecdysozoa</taxon>
        <taxon>Arthropoda</taxon>
        <taxon>Hexapoda</taxon>
        <taxon>Insecta</taxon>
        <taxon>Pterygota</taxon>
        <taxon>Neoptera</taxon>
        <taxon>Endopterygota</taxon>
        <taxon>Hymenoptera</taxon>
        <taxon>Apocrita</taxon>
        <taxon>Aculeata</taxon>
        <taxon>Formicoidea</taxon>
        <taxon>Formicidae</taxon>
        <taxon>Myrmicinae</taxon>
        <taxon>Cyphomyrmex</taxon>
    </lineage>
</organism>
<proteinExistence type="predicted"/>
<dbReference type="Proteomes" id="UP000078542">
    <property type="component" value="Unassembled WGS sequence"/>
</dbReference>
<dbReference type="AlphaFoldDB" id="A0A151IK61"/>
<dbReference type="EMBL" id="KQ977255">
    <property type="protein sequence ID" value="KYN04648.1"/>
    <property type="molecule type" value="Genomic_DNA"/>
</dbReference>
<gene>
    <name evidence="1" type="ORF">ALC62_04479</name>
</gene>
<name>A0A151IK61_9HYME</name>
<accession>A0A151IK61</accession>
<sequence length="423" mass="48930">VKQSKSNIFSTMDKKEFRAVIKYYFLKGKISTQIQAELQKVHIYSFITISEFKRGRTNTDDKPPSGRPKTATNEEMVNSMGARRYEGKIKTGNIYTGNLIRGCWEDKQRLGWNDMYGLERENGNISPILKIGSNSIIVKNTCGLDSIVQIMAAACVYEKFKETVDTATTDAFKFIKSFVQLGPSKKIYKIRAELLKSVTSFIQDTAIPNTVTIDALSNVINVCEYVFQECNSYVKILTCEICGNIKIVKKYILPINEEMLNKTDYAKIVDVRLLLAKKRSSEAVQGEIVVPLWDFRNLFRQSMWDNTQPTIVQDARLVDSFYFENYYNPLSNKPWFAEFNEDRAFVTFVNRLRSSHYNLNELLARKGYVDSARCDCGYEVKDVDHVIWRCSRYDEASFRLDFKLRSRGILDKNSIFTWIKRGR</sequence>
<evidence type="ECO:0000313" key="1">
    <source>
        <dbReference type="EMBL" id="KYN04648.1"/>
    </source>
</evidence>
<keyword evidence="2" id="KW-1185">Reference proteome</keyword>
<feature type="non-terminal residue" evidence="1">
    <location>
        <position position="1"/>
    </location>
</feature>
<evidence type="ECO:0000313" key="2">
    <source>
        <dbReference type="Proteomes" id="UP000078542"/>
    </source>
</evidence>